<dbReference type="NCBIfam" id="TIGR01690">
    <property type="entry name" value="ICE_RAQPRD"/>
    <property type="match status" value="1"/>
</dbReference>
<feature type="compositionally biased region" description="Polar residues" evidence="1">
    <location>
        <begin position="126"/>
        <end position="136"/>
    </location>
</feature>
<reference evidence="2 3" key="1">
    <citation type="submission" date="2018-08" db="EMBL/GenBank/DDBJ databases">
        <title>Recombination of ecologically and evolutionarily significant loci maintains genetic cohesion in the Pseudomonas syringae species complex.</title>
        <authorList>
            <person name="Dillon M."/>
            <person name="Thakur S."/>
            <person name="Almeida R.N.D."/>
            <person name="Weir B.S."/>
            <person name="Guttman D.S."/>
        </authorList>
    </citation>
    <scope>NUCLEOTIDE SEQUENCE [LARGE SCALE GENOMIC DNA]</scope>
    <source>
        <strain evidence="2 3">ICMP 4330</strain>
    </source>
</reference>
<proteinExistence type="predicted"/>
<name>A0A3M4ALP9_9PSED</name>
<evidence type="ECO:0000313" key="2">
    <source>
        <dbReference type="EMBL" id="RMP07106.1"/>
    </source>
</evidence>
<evidence type="ECO:0000313" key="3">
    <source>
        <dbReference type="Proteomes" id="UP000267908"/>
    </source>
</evidence>
<sequence>MVMLCTQIPTASKARDVKIKLHAIKPAFSSMQICLSAVLICTPLLSSHARAAGTASEQANVEVMIRQLNAVEAVAQRSADLPSESAQRYHLDYSRLVSDIARIRQGLQDYLTPSRAQPRDPVEISGQYNVSGDHTP</sequence>
<evidence type="ECO:0000256" key="1">
    <source>
        <dbReference type="SAM" id="MobiDB-lite"/>
    </source>
</evidence>
<organism evidence="2 3">
    <name type="scientific">Pseudomonas syringae pv. delphinii</name>
    <dbReference type="NCBI Taxonomy" id="192088"/>
    <lineage>
        <taxon>Bacteria</taxon>
        <taxon>Pseudomonadati</taxon>
        <taxon>Pseudomonadota</taxon>
        <taxon>Gammaproteobacteria</taxon>
        <taxon>Pseudomonadales</taxon>
        <taxon>Pseudomonadaceae</taxon>
        <taxon>Pseudomonas</taxon>
    </lineage>
</organism>
<dbReference type="InterPro" id="IPR019110">
    <property type="entry name" value="Uncharacterised_RAQPRD"/>
</dbReference>
<dbReference type="AlphaFoldDB" id="A0A3M4ALP9"/>
<gene>
    <name evidence="2" type="ORF">ALQ28_100791</name>
</gene>
<feature type="region of interest" description="Disordered" evidence="1">
    <location>
        <begin position="113"/>
        <end position="136"/>
    </location>
</feature>
<accession>A0A3M4ALP9</accession>
<protein>
    <submittedName>
        <fullName evidence="2">Putative type III effector Hop protein</fullName>
    </submittedName>
</protein>
<dbReference type="Proteomes" id="UP000267908">
    <property type="component" value="Unassembled WGS sequence"/>
</dbReference>
<comment type="caution">
    <text evidence="2">The sequence shown here is derived from an EMBL/GenBank/DDBJ whole genome shotgun (WGS) entry which is preliminary data.</text>
</comment>
<dbReference type="EMBL" id="RBQG01000316">
    <property type="protein sequence ID" value="RMP07106.1"/>
    <property type="molecule type" value="Genomic_DNA"/>
</dbReference>
<dbReference type="Pfam" id="PF09686">
    <property type="entry name" value="Plasmid_RAQPRD"/>
    <property type="match status" value="1"/>
</dbReference>